<evidence type="ECO:0000313" key="3">
    <source>
        <dbReference type="Proteomes" id="UP000198263"/>
    </source>
</evidence>
<accession>A0A658QZB6</accession>
<evidence type="ECO:0000259" key="1">
    <source>
        <dbReference type="Pfam" id="PF00582"/>
    </source>
</evidence>
<dbReference type="Gene3D" id="3.40.50.620">
    <property type="entry name" value="HUPs"/>
    <property type="match status" value="1"/>
</dbReference>
<evidence type="ECO:0000313" key="2">
    <source>
        <dbReference type="EMBL" id="SAL35279.1"/>
    </source>
</evidence>
<keyword evidence="3" id="KW-1185">Reference proteome</keyword>
<reference evidence="2 3" key="1">
    <citation type="submission" date="2016-01" db="EMBL/GenBank/DDBJ databases">
        <authorList>
            <person name="Peeters C."/>
        </authorList>
    </citation>
    <scope>NUCLEOTIDE SEQUENCE [LARGE SCALE GENOMIC DNA]</scope>
    <source>
        <strain evidence="2">LMG 29315</strain>
    </source>
</reference>
<dbReference type="SUPFAM" id="SSF52402">
    <property type="entry name" value="Adenine nucleotide alpha hydrolases-like"/>
    <property type="match status" value="1"/>
</dbReference>
<dbReference type="InterPro" id="IPR014729">
    <property type="entry name" value="Rossmann-like_a/b/a_fold"/>
</dbReference>
<dbReference type="EMBL" id="FCNV02000007">
    <property type="protein sequence ID" value="SAL35279.1"/>
    <property type="molecule type" value="Genomic_DNA"/>
</dbReference>
<organism evidence="2 3">
    <name type="scientific">Caballeronia concitans</name>
    <dbReference type="NCBI Taxonomy" id="1777133"/>
    <lineage>
        <taxon>Bacteria</taxon>
        <taxon>Pseudomonadati</taxon>
        <taxon>Pseudomonadota</taxon>
        <taxon>Betaproteobacteria</taxon>
        <taxon>Burkholderiales</taxon>
        <taxon>Burkholderiaceae</taxon>
        <taxon>Caballeronia</taxon>
    </lineage>
</organism>
<dbReference type="OrthoDB" id="9129243at2"/>
<dbReference type="AlphaFoldDB" id="A0A658QZB6"/>
<name>A0A658QZB6_9BURK</name>
<dbReference type="CDD" id="cd00293">
    <property type="entry name" value="USP-like"/>
    <property type="match status" value="1"/>
</dbReference>
<dbReference type="Pfam" id="PF00582">
    <property type="entry name" value="Usp"/>
    <property type="match status" value="1"/>
</dbReference>
<feature type="domain" description="UspA" evidence="1">
    <location>
        <begin position="1"/>
        <end position="142"/>
    </location>
</feature>
<protein>
    <submittedName>
        <fullName evidence="2">UspA domain-containing protein</fullName>
    </submittedName>
</protein>
<comment type="caution">
    <text evidence="2">The sequence shown here is derived from an EMBL/GenBank/DDBJ whole genome shotgun (WGS) entry which is preliminary data.</text>
</comment>
<sequence>MYKHILVAVGTSLSQSALCAAIARARECNARLTALHVVDKTPWWAVVTGDCNTRDTAALIDDHARALTRYSVRQIESAGIDGTGISMTLPPGATVGEAIAKAAVETGADLIVLGGETDSGWAHGRERLRDVVCAKARCDVLIAAHRAREVHEEAEAHALA</sequence>
<proteinExistence type="predicted"/>
<dbReference type="Proteomes" id="UP000198263">
    <property type="component" value="Unassembled WGS sequence"/>
</dbReference>
<dbReference type="RefSeq" id="WP_084592752.1">
    <property type="nucleotide sequence ID" value="NZ_FCNV02000007.1"/>
</dbReference>
<dbReference type="InterPro" id="IPR006016">
    <property type="entry name" value="UspA"/>
</dbReference>
<gene>
    <name evidence="2" type="ORF">AWB72_03408</name>
</gene>